<dbReference type="InterPro" id="IPR050327">
    <property type="entry name" value="Proton-linked_MCT"/>
</dbReference>
<feature type="transmembrane region" description="Helical" evidence="2">
    <location>
        <begin position="84"/>
        <end position="109"/>
    </location>
</feature>
<sequence>MSDHLDIQKPLNDHGNGLENGKNPASKKTSSQTVGEFVPPDGGWGWVVCFTSMLTNGTVFGVINTFGIIYVVMLDEYANGDPNISLKTSFVGSVCTGVTFLMCIVSSILSDRVGIRPVAVTGAVLGMLGLIISAFVKELEILYLSYGVCLGVGAAFSYSPSLVILGHYFKKHMGLVNGMVAFGSALFTIALSLGLPKMLEVLKIKYTFLVLAGLYFILILGALTWKPLIQKENLAAMALSTESVYEHCNDCCSWTKTFLNVRIFRNRAYVVWCLSLGVALIGYFVPFVHLVKHTRDVFPESNGNLLITFLQITSGVGRLVFGKVADLPYVNRIYLQQASFFVMGVVTVCIPLSGSYGGLVAISLVFGLCDGIFVCLLGPIAFDIVGHREASQAIGFLLGVFAIPFVVGPPTAGIIYDSMHSYDLAFYIAGGTPILGSLIMFLIPKVKQNYPAVTEVENFASISMLDLRGRVSSRVEMERYDDINARSGPSATELQIVRAEDIIFQNGHIDHSPGDMDVTLKVERSGRVKNNYSEEANLLSDKGNSANENDSHIESNPQNNEKKPKQGTEEEFSEFNDNATETRENDDRFFIDSPEESCEADTLLQEVNECLKERHSPISEV</sequence>
<feature type="transmembrane region" description="Helical" evidence="2">
    <location>
        <begin position="269"/>
        <end position="291"/>
    </location>
</feature>
<evidence type="ECO:0000313" key="3">
    <source>
        <dbReference type="EMBL" id="OWF39180.1"/>
    </source>
</evidence>
<feature type="transmembrane region" description="Helical" evidence="2">
    <location>
        <begin position="333"/>
        <end position="352"/>
    </location>
</feature>
<feature type="transmembrane region" description="Helical" evidence="2">
    <location>
        <begin position="359"/>
        <end position="382"/>
    </location>
</feature>
<feature type="compositionally biased region" description="Basic and acidic residues" evidence="1">
    <location>
        <begin position="580"/>
        <end position="590"/>
    </location>
</feature>
<feature type="transmembrane region" description="Helical" evidence="2">
    <location>
        <begin position="175"/>
        <end position="194"/>
    </location>
</feature>
<feature type="transmembrane region" description="Helical" evidence="2">
    <location>
        <begin position="44"/>
        <end position="72"/>
    </location>
</feature>
<gene>
    <name evidence="3" type="ORF">KP79_PYT07183</name>
</gene>
<feature type="region of interest" description="Disordered" evidence="1">
    <location>
        <begin position="1"/>
        <end position="34"/>
    </location>
</feature>
<dbReference type="PANTHER" id="PTHR11360">
    <property type="entry name" value="MONOCARBOXYLATE TRANSPORTER"/>
    <property type="match status" value="1"/>
</dbReference>
<feature type="transmembrane region" description="Helical" evidence="2">
    <location>
        <begin position="303"/>
        <end position="321"/>
    </location>
</feature>
<proteinExistence type="predicted"/>
<dbReference type="OrthoDB" id="6499973at2759"/>
<keyword evidence="2" id="KW-1133">Transmembrane helix</keyword>
<dbReference type="GO" id="GO:0022857">
    <property type="term" value="F:transmembrane transporter activity"/>
    <property type="evidence" value="ECO:0007669"/>
    <property type="project" value="InterPro"/>
</dbReference>
<dbReference type="SUPFAM" id="SSF103473">
    <property type="entry name" value="MFS general substrate transporter"/>
    <property type="match status" value="1"/>
</dbReference>
<keyword evidence="4" id="KW-1185">Reference proteome</keyword>
<feature type="transmembrane region" description="Helical" evidence="2">
    <location>
        <begin position="115"/>
        <end position="136"/>
    </location>
</feature>
<dbReference type="InterPro" id="IPR011701">
    <property type="entry name" value="MFS"/>
</dbReference>
<accession>A0A210PRQ8</accession>
<dbReference type="AlphaFoldDB" id="A0A210PRQ8"/>
<organism evidence="3 4">
    <name type="scientific">Mizuhopecten yessoensis</name>
    <name type="common">Japanese scallop</name>
    <name type="synonym">Patinopecten yessoensis</name>
    <dbReference type="NCBI Taxonomy" id="6573"/>
    <lineage>
        <taxon>Eukaryota</taxon>
        <taxon>Metazoa</taxon>
        <taxon>Spiralia</taxon>
        <taxon>Lophotrochozoa</taxon>
        <taxon>Mollusca</taxon>
        <taxon>Bivalvia</taxon>
        <taxon>Autobranchia</taxon>
        <taxon>Pteriomorphia</taxon>
        <taxon>Pectinida</taxon>
        <taxon>Pectinoidea</taxon>
        <taxon>Pectinidae</taxon>
        <taxon>Mizuhopecten</taxon>
    </lineage>
</organism>
<keyword evidence="2" id="KW-0812">Transmembrane</keyword>
<dbReference type="Proteomes" id="UP000242188">
    <property type="component" value="Unassembled WGS sequence"/>
</dbReference>
<feature type="transmembrane region" description="Helical" evidence="2">
    <location>
        <begin position="394"/>
        <end position="412"/>
    </location>
</feature>
<evidence type="ECO:0000256" key="1">
    <source>
        <dbReference type="SAM" id="MobiDB-lite"/>
    </source>
</evidence>
<protein>
    <submittedName>
        <fullName evidence="3">Monocarboxylate transporter 10</fullName>
    </submittedName>
</protein>
<feature type="region of interest" description="Disordered" evidence="1">
    <location>
        <begin position="538"/>
        <end position="595"/>
    </location>
</feature>
<name>A0A210PRQ8_MIZYE</name>
<comment type="caution">
    <text evidence="3">The sequence shown here is derived from an EMBL/GenBank/DDBJ whole genome shotgun (WGS) entry which is preliminary data.</text>
</comment>
<feature type="transmembrane region" description="Helical" evidence="2">
    <location>
        <begin position="206"/>
        <end position="225"/>
    </location>
</feature>
<feature type="transmembrane region" description="Helical" evidence="2">
    <location>
        <begin position="143"/>
        <end position="169"/>
    </location>
</feature>
<evidence type="ECO:0000313" key="4">
    <source>
        <dbReference type="Proteomes" id="UP000242188"/>
    </source>
</evidence>
<dbReference type="EMBL" id="NEDP02005539">
    <property type="protein sequence ID" value="OWF39180.1"/>
    <property type="molecule type" value="Genomic_DNA"/>
</dbReference>
<dbReference type="Gene3D" id="1.20.1250.20">
    <property type="entry name" value="MFS general substrate transporter like domains"/>
    <property type="match status" value="2"/>
</dbReference>
<evidence type="ECO:0000256" key="2">
    <source>
        <dbReference type="SAM" id="Phobius"/>
    </source>
</evidence>
<dbReference type="InterPro" id="IPR036259">
    <property type="entry name" value="MFS_trans_sf"/>
</dbReference>
<dbReference type="Pfam" id="PF07690">
    <property type="entry name" value="MFS_1"/>
    <property type="match status" value="1"/>
</dbReference>
<feature type="compositionally biased region" description="Polar residues" evidence="1">
    <location>
        <begin position="542"/>
        <end position="559"/>
    </location>
</feature>
<feature type="transmembrane region" description="Helical" evidence="2">
    <location>
        <begin position="424"/>
        <end position="443"/>
    </location>
</feature>
<reference evidence="3 4" key="1">
    <citation type="journal article" date="2017" name="Nat. Ecol. Evol.">
        <title>Scallop genome provides insights into evolution of bilaterian karyotype and development.</title>
        <authorList>
            <person name="Wang S."/>
            <person name="Zhang J."/>
            <person name="Jiao W."/>
            <person name="Li J."/>
            <person name="Xun X."/>
            <person name="Sun Y."/>
            <person name="Guo X."/>
            <person name="Huan P."/>
            <person name="Dong B."/>
            <person name="Zhang L."/>
            <person name="Hu X."/>
            <person name="Sun X."/>
            <person name="Wang J."/>
            <person name="Zhao C."/>
            <person name="Wang Y."/>
            <person name="Wang D."/>
            <person name="Huang X."/>
            <person name="Wang R."/>
            <person name="Lv J."/>
            <person name="Li Y."/>
            <person name="Zhang Z."/>
            <person name="Liu B."/>
            <person name="Lu W."/>
            <person name="Hui Y."/>
            <person name="Liang J."/>
            <person name="Zhou Z."/>
            <person name="Hou R."/>
            <person name="Li X."/>
            <person name="Liu Y."/>
            <person name="Li H."/>
            <person name="Ning X."/>
            <person name="Lin Y."/>
            <person name="Zhao L."/>
            <person name="Xing Q."/>
            <person name="Dou J."/>
            <person name="Li Y."/>
            <person name="Mao J."/>
            <person name="Guo H."/>
            <person name="Dou H."/>
            <person name="Li T."/>
            <person name="Mu C."/>
            <person name="Jiang W."/>
            <person name="Fu Q."/>
            <person name="Fu X."/>
            <person name="Miao Y."/>
            <person name="Liu J."/>
            <person name="Yu Q."/>
            <person name="Li R."/>
            <person name="Liao H."/>
            <person name="Li X."/>
            <person name="Kong Y."/>
            <person name="Jiang Z."/>
            <person name="Chourrout D."/>
            <person name="Li R."/>
            <person name="Bao Z."/>
        </authorList>
    </citation>
    <scope>NUCLEOTIDE SEQUENCE [LARGE SCALE GENOMIC DNA]</scope>
    <source>
        <strain evidence="3 4">PY_sf001</strain>
    </source>
</reference>
<dbReference type="PANTHER" id="PTHR11360:SF251">
    <property type="entry name" value="MAJOR FACILITATOR SUPERFAMILY (MFS) PROFILE DOMAIN-CONTAINING PROTEIN"/>
    <property type="match status" value="1"/>
</dbReference>
<keyword evidence="2" id="KW-0472">Membrane</keyword>